<reference evidence="2" key="1">
    <citation type="submission" date="2015-08" db="EMBL/GenBank/DDBJ databases">
        <title>Fjat-14210 dsm16467.</title>
        <authorList>
            <person name="Liu B."/>
            <person name="Wang J."/>
            <person name="Zhu Y."/>
            <person name="Liu G."/>
            <person name="Chen Q."/>
            <person name="Chen Z."/>
            <person name="Lan J."/>
            <person name="Che J."/>
            <person name="Ge C."/>
            <person name="Shi H."/>
            <person name="Pan Z."/>
            <person name="Liu X."/>
        </authorList>
    </citation>
    <scope>NUCLEOTIDE SEQUENCE [LARGE SCALE GENOMIC DNA]</scope>
    <source>
        <strain evidence="2">DSM 16467</strain>
    </source>
</reference>
<organism evidence="1 2">
    <name type="scientific">Priestia koreensis</name>
    <dbReference type="NCBI Taxonomy" id="284581"/>
    <lineage>
        <taxon>Bacteria</taxon>
        <taxon>Bacillati</taxon>
        <taxon>Bacillota</taxon>
        <taxon>Bacilli</taxon>
        <taxon>Bacillales</taxon>
        <taxon>Bacillaceae</taxon>
        <taxon>Priestia</taxon>
    </lineage>
</organism>
<dbReference type="AlphaFoldDB" id="A0A0M0KG25"/>
<accession>A0A0M0KG25</accession>
<evidence type="ECO:0000313" key="2">
    <source>
        <dbReference type="Proteomes" id="UP000037558"/>
    </source>
</evidence>
<evidence type="ECO:0000313" key="1">
    <source>
        <dbReference type="EMBL" id="KOO37368.1"/>
    </source>
</evidence>
<sequence length="229" mass="26464">MCYFVSYIPIYYVNTTTSTNGSARSSWLCPCHSFLSTASFTKPILPSIIPPSHRNKISKKIQTKLHLLWTGQMAWTRMVMISIAFDLPDESLTATRLFRNALDMGSLFAEYCGKEKGDQLTKLLQKHLQMMIELVRSSKENAAEAEKIEHDWFLNAHHLADFLYEIHPYQPNESFQQIFAHYLTLLKTASVFILSGHFYSSITIYDQIEEQALKISSLFYKILLYTNKN</sequence>
<comment type="caution">
    <text evidence="1">The sequence shown here is derived from an EMBL/GenBank/DDBJ whole genome shotgun (WGS) entry which is preliminary data.</text>
</comment>
<dbReference type="PATRIC" id="fig|284581.3.peg.3494"/>
<dbReference type="Proteomes" id="UP000037558">
    <property type="component" value="Unassembled WGS sequence"/>
</dbReference>
<dbReference type="EMBL" id="LILC01000037">
    <property type="protein sequence ID" value="KOO37368.1"/>
    <property type="molecule type" value="Genomic_DNA"/>
</dbReference>
<keyword evidence="2" id="KW-1185">Reference proteome</keyword>
<name>A0A0M0KG25_9BACI</name>
<protein>
    <submittedName>
        <fullName evidence="1">Uncharacterized protein</fullName>
    </submittedName>
</protein>
<dbReference type="STRING" id="284581.AMD01_23165"/>
<gene>
    <name evidence="1" type="ORF">AMD01_23165</name>
</gene>
<proteinExistence type="predicted"/>